<dbReference type="AlphaFoldDB" id="A0A8E2DWT3"/>
<dbReference type="OrthoDB" id="4760831at2759"/>
<feature type="non-terminal residue" evidence="1">
    <location>
        <position position="294"/>
    </location>
</feature>
<sequence>QNEADRQLFQSEVNKKMDVPNGYLNVGVLMLRWQKGLDEFPKHDQEVSIPIGDLKEVFEHQFHYECEIVELHNQKSPQHQLNHAIANHLLNSNKFELPKCGGKYNPTALWLHAEEQLLDETEGGPESDVLFLMDCCFASNLQKSSTSHQRTVELMAASSKDTKTPGPGEKSFTTALIAALRHLVEKDGKTGFPTSKLHQEILHRRSEPVAMLFDRFNRHLKRIKLTPLDKPNAEERQKIEDFFQEPEKSSVVIRFSLKEARLSNCQIEAFARELPAACEKSDIPVRKIEWLKME</sequence>
<reference evidence="1 2" key="1">
    <citation type="journal article" date="2016" name="Nat. Commun.">
        <title>Ectomycorrhizal ecology is imprinted in the genome of the dominant symbiotic fungus Cenococcum geophilum.</title>
        <authorList>
            <consortium name="DOE Joint Genome Institute"/>
            <person name="Peter M."/>
            <person name="Kohler A."/>
            <person name="Ohm R.A."/>
            <person name="Kuo A."/>
            <person name="Krutzmann J."/>
            <person name="Morin E."/>
            <person name="Arend M."/>
            <person name="Barry K.W."/>
            <person name="Binder M."/>
            <person name="Choi C."/>
            <person name="Clum A."/>
            <person name="Copeland A."/>
            <person name="Grisel N."/>
            <person name="Haridas S."/>
            <person name="Kipfer T."/>
            <person name="LaButti K."/>
            <person name="Lindquist E."/>
            <person name="Lipzen A."/>
            <person name="Maire R."/>
            <person name="Meier B."/>
            <person name="Mihaltcheva S."/>
            <person name="Molinier V."/>
            <person name="Murat C."/>
            <person name="Poggeler S."/>
            <person name="Quandt C.A."/>
            <person name="Sperisen C."/>
            <person name="Tritt A."/>
            <person name="Tisserant E."/>
            <person name="Crous P.W."/>
            <person name="Henrissat B."/>
            <person name="Nehls U."/>
            <person name="Egli S."/>
            <person name="Spatafora J.W."/>
            <person name="Grigoriev I.V."/>
            <person name="Martin F.M."/>
        </authorList>
    </citation>
    <scope>NUCLEOTIDE SEQUENCE [LARGE SCALE GENOMIC DNA]</scope>
    <source>
        <strain evidence="1 2">CBS 459.81</strain>
    </source>
</reference>
<keyword evidence="2" id="KW-1185">Reference proteome</keyword>
<organism evidence="1 2">
    <name type="scientific">Lepidopterella palustris CBS 459.81</name>
    <dbReference type="NCBI Taxonomy" id="1314670"/>
    <lineage>
        <taxon>Eukaryota</taxon>
        <taxon>Fungi</taxon>
        <taxon>Dikarya</taxon>
        <taxon>Ascomycota</taxon>
        <taxon>Pezizomycotina</taxon>
        <taxon>Dothideomycetes</taxon>
        <taxon>Pleosporomycetidae</taxon>
        <taxon>Mytilinidiales</taxon>
        <taxon>Argynnaceae</taxon>
        <taxon>Lepidopterella</taxon>
    </lineage>
</organism>
<feature type="non-terminal residue" evidence="1">
    <location>
        <position position="1"/>
    </location>
</feature>
<proteinExistence type="predicted"/>
<evidence type="ECO:0000313" key="1">
    <source>
        <dbReference type="EMBL" id="OCK73231.1"/>
    </source>
</evidence>
<evidence type="ECO:0000313" key="2">
    <source>
        <dbReference type="Proteomes" id="UP000250266"/>
    </source>
</evidence>
<name>A0A8E2DWT3_9PEZI</name>
<accession>A0A8E2DWT3</accession>
<dbReference type="Proteomes" id="UP000250266">
    <property type="component" value="Unassembled WGS sequence"/>
</dbReference>
<protein>
    <submittedName>
        <fullName evidence="1">Uncharacterized protein</fullName>
    </submittedName>
</protein>
<dbReference type="EMBL" id="KV745875">
    <property type="protein sequence ID" value="OCK73231.1"/>
    <property type="molecule type" value="Genomic_DNA"/>
</dbReference>
<gene>
    <name evidence="1" type="ORF">K432DRAFT_271020</name>
</gene>